<evidence type="ECO:0000256" key="1">
    <source>
        <dbReference type="ARBA" id="ARBA00009156"/>
    </source>
</evidence>
<protein>
    <recommendedName>
        <fullName evidence="7">Actin-like ATPase domain-containing protein</fullName>
    </recommendedName>
</protein>
<evidence type="ECO:0000256" key="4">
    <source>
        <dbReference type="SAM" id="MobiDB-lite"/>
    </source>
</evidence>
<evidence type="ECO:0000313" key="6">
    <source>
        <dbReference type="Proteomes" id="UP000054007"/>
    </source>
</evidence>
<name>A0A0D7AVH6_9AGAR</name>
<evidence type="ECO:0000313" key="5">
    <source>
        <dbReference type="EMBL" id="KIY62197.1"/>
    </source>
</evidence>
<proteinExistence type="inferred from homology"/>
<sequence>MSTGAASSLPPTFLGIELATDQLRAVILDEHQEVVSTCSIDFDADLPEYGTQGGIFVAPGEAWTTPVEMWVRGLDLLFARLATSHPVHTIRSISGCALPSLVWWKSTPLPALSSLDPNLPFHSYFPASAFSLPHTSTRAEPLKDQMLRVREVWGKEVWVRTGRVQVASKFLESLVGGRWAGVGEAEAWGSGMYTVAAGTPTGGKWDEDILDVVGGSREEGRRVRGWLGEVHAHAPPATISRYLVERYGFRSDTIVSPFTLDVLATYAGLCPARNDAVLCFGPTDMLVAEVGPEWRPAATPSGGLTLGVNNPPGAKTTTDHAELWNIIPHPWQQPDEQKRYLVLIPGPNADVARALVRDMYTKSWSAFDRLVAIVPPGGSIGLDDKLFAFWSLPTITRFETGVVVQEFRDLRANPRCLVESQLIAMRVRWGRAVAAGLFAPAGKPVGDAAAAAAARYPPGTLQLLPPLPFDTITSHLPDRILCTGAAANFPSIANILCDVFGRRVYVGMSQVDSAQISAHRNAPARGFPGRAAFGCALVARWAWATQSNSLPKILEDAIPRRAPFEALTHAVHAERWEKSGGTWARTNVSAGTGANTPTRQSSFQSGPTTPGLSTPGGYSRGSTPVLQFSLNSPPPLPEADAVASGTTALVPITALPIVYPSETDDKGEADLDLAQAGLARVADADHDAFLGYASIVGEWVRLEAVVKRG</sequence>
<gene>
    <name evidence="5" type="ORF">CYLTODRAFT_383913</name>
</gene>
<feature type="region of interest" description="Disordered" evidence="4">
    <location>
        <begin position="583"/>
        <end position="618"/>
    </location>
</feature>
<dbReference type="GO" id="GO:0005829">
    <property type="term" value="C:cytosol"/>
    <property type="evidence" value="ECO:0007669"/>
    <property type="project" value="TreeGrafter"/>
</dbReference>
<dbReference type="Proteomes" id="UP000054007">
    <property type="component" value="Unassembled WGS sequence"/>
</dbReference>
<evidence type="ECO:0000256" key="3">
    <source>
        <dbReference type="ARBA" id="ARBA00022777"/>
    </source>
</evidence>
<dbReference type="AlphaFoldDB" id="A0A0D7AVH6"/>
<evidence type="ECO:0008006" key="7">
    <source>
        <dbReference type="Google" id="ProtNLM"/>
    </source>
</evidence>
<feature type="compositionally biased region" description="Low complexity" evidence="4">
    <location>
        <begin position="605"/>
        <end position="617"/>
    </location>
</feature>
<dbReference type="SUPFAM" id="SSF53067">
    <property type="entry name" value="Actin-like ATPase domain"/>
    <property type="match status" value="1"/>
</dbReference>
<keyword evidence="3" id="KW-0418">Kinase</keyword>
<reference evidence="5 6" key="1">
    <citation type="journal article" date="2015" name="Fungal Genet. Biol.">
        <title>Evolution of novel wood decay mechanisms in Agaricales revealed by the genome sequences of Fistulina hepatica and Cylindrobasidium torrendii.</title>
        <authorList>
            <person name="Floudas D."/>
            <person name="Held B.W."/>
            <person name="Riley R."/>
            <person name="Nagy L.G."/>
            <person name="Koehler G."/>
            <person name="Ransdell A.S."/>
            <person name="Younus H."/>
            <person name="Chow J."/>
            <person name="Chiniquy J."/>
            <person name="Lipzen A."/>
            <person name="Tritt A."/>
            <person name="Sun H."/>
            <person name="Haridas S."/>
            <person name="LaButti K."/>
            <person name="Ohm R.A."/>
            <person name="Kues U."/>
            <person name="Blanchette R.A."/>
            <person name="Grigoriev I.V."/>
            <person name="Minto R.E."/>
            <person name="Hibbett D.S."/>
        </authorList>
    </citation>
    <scope>NUCLEOTIDE SEQUENCE [LARGE SCALE GENOMIC DNA]</scope>
    <source>
        <strain evidence="5 6">FP15055 ss-10</strain>
    </source>
</reference>
<dbReference type="InterPro" id="IPR043129">
    <property type="entry name" value="ATPase_NBD"/>
</dbReference>
<dbReference type="OrthoDB" id="1728974at2759"/>
<organism evidence="5 6">
    <name type="scientific">Cylindrobasidium torrendii FP15055 ss-10</name>
    <dbReference type="NCBI Taxonomy" id="1314674"/>
    <lineage>
        <taxon>Eukaryota</taxon>
        <taxon>Fungi</taxon>
        <taxon>Dikarya</taxon>
        <taxon>Basidiomycota</taxon>
        <taxon>Agaricomycotina</taxon>
        <taxon>Agaricomycetes</taxon>
        <taxon>Agaricomycetidae</taxon>
        <taxon>Agaricales</taxon>
        <taxon>Marasmiineae</taxon>
        <taxon>Physalacriaceae</taxon>
        <taxon>Cylindrobasidium</taxon>
    </lineage>
</organism>
<dbReference type="Gene3D" id="3.30.420.40">
    <property type="match status" value="3"/>
</dbReference>
<dbReference type="GO" id="GO:0004856">
    <property type="term" value="F:D-xylulokinase activity"/>
    <property type="evidence" value="ECO:0007669"/>
    <property type="project" value="TreeGrafter"/>
</dbReference>
<keyword evidence="6" id="KW-1185">Reference proteome</keyword>
<dbReference type="PANTHER" id="PTHR10196">
    <property type="entry name" value="SUGAR KINASE"/>
    <property type="match status" value="1"/>
</dbReference>
<dbReference type="GO" id="GO:0005997">
    <property type="term" value="P:xylulose metabolic process"/>
    <property type="evidence" value="ECO:0007669"/>
    <property type="project" value="TreeGrafter"/>
</dbReference>
<accession>A0A0D7AVH6</accession>
<dbReference type="EMBL" id="KN880812">
    <property type="protein sequence ID" value="KIY62197.1"/>
    <property type="molecule type" value="Genomic_DNA"/>
</dbReference>
<keyword evidence="2" id="KW-0808">Transferase</keyword>
<evidence type="ECO:0000256" key="2">
    <source>
        <dbReference type="ARBA" id="ARBA00022679"/>
    </source>
</evidence>
<feature type="compositionally biased region" description="Polar residues" evidence="4">
    <location>
        <begin position="584"/>
        <end position="604"/>
    </location>
</feature>
<comment type="similarity">
    <text evidence="1">Belongs to the FGGY kinase family.</text>
</comment>
<dbReference type="PANTHER" id="PTHR10196:SF57">
    <property type="entry name" value="XYLULOSE KINASE"/>
    <property type="match status" value="1"/>
</dbReference>
<dbReference type="STRING" id="1314674.A0A0D7AVH6"/>